<keyword evidence="2" id="KW-1185">Reference proteome</keyword>
<protein>
    <submittedName>
        <fullName evidence="1">DUF1365 domain-containing protein</fullName>
    </submittedName>
</protein>
<proteinExistence type="predicted"/>
<dbReference type="Proteomes" id="UP001222275">
    <property type="component" value="Chromosome"/>
</dbReference>
<dbReference type="PANTHER" id="PTHR33973:SF4">
    <property type="entry name" value="OS07G0153300 PROTEIN"/>
    <property type="match status" value="1"/>
</dbReference>
<name>A0ABY8CCL3_9GAMM</name>
<reference evidence="1 2" key="1">
    <citation type="submission" date="2022-06" db="EMBL/GenBank/DDBJ databases">
        <title>Thiomicrohabdus sp. nov, an obligately chemolithoautotrophic, sulfur-oxidizing bacterium isolated from beach of Guanyin Mountain. Amoy.</title>
        <authorList>
            <person name="Zhu H."/>
        </authorList>
    </citation>
    <scope>NUCLEOTIDE SEQUENCE [LARGE SCALE GENOMIC DNA]</scope>
    <source>
        <strain evidence="1 2">XGS-01</strain>
    </source>
</reference>
<dbReference type="EMBL" id="CP102381">
    <property type="protein sequence ID" value="WEJ61863.1"/>
    <property type="molecule type" value="Genomic_DNA"/>
</dbReference>
<dbReference type="InterPro" id="IPR010775">
    <property type="entry name" value="DUF1365"/>
</dbReference>
<organism evidence="1 2">
    <name type="scientific">Thiomicrorhabdus lithotrophica</name>
    <dbReference type="NCBI Taxonomy" id="2949997"/>
    <lineage>
        <taxon>Bacteria</taxon>
        <taxon>Pseudomonadati</taxon>
        <taxon>Pseudomonadota</taxon>
        <taxon>Gammaproteobacteria</taxon>
        <taxon>Thiotrichales</taxon>
        <taxon>Piscirickettsiaceae</taxon>
        <taxon>Thiomicrorhabdus</taxon>
    </lineage>
</organism>
<evidence type="ECO:0000313" key="1">
    <source>
        <dbReference type="EMBL" id="WEJ61863.1"/>
    </source>
</evidence>
<dbReference type="Pfam" id="PF07103">
    <property type="entry name" value="DUF1365"/>
    <property type="match status" value="1"/>
</dbReference>
<sequence length="261" mass="30596">MASQIYLGQVMHQRFFPMQYQFRYGVMSLKVDIDQIEHEAKSLTWFSLNRFNLFSLHFKDYGARKKDQAWRIWADDLLAQYGLPEVAHKIELVCFPRFMNITFNPLAMWYAYNAQGEMIAIIGEVSNTFGQWHHYVLTNQGEPLADNVKAQAKKVFHVSPFIGMDCQYQFRFSKPGELYKIGIYQTENNQSVLTSTQVGQAQELTNKNLIKAAIKHPFNTLKVLWMIHWWAIKIWVKGGKFHSTPKQLEKIDYSHTEMNLC</sequence>
<evidence type="ECO:0000313" key="2">
    <source>
        <dbReference type="Proteomes" id="UP001222275"/>
    </source>
</evidence>
<accession>A0ABY8CCL3</accession>
<dbReference type="PANTHER" id="PTHR33973">
    <property type="entry name" value="OS07G0153300 PROTEIN"/>
    <property type="match status" value="1"/>
</dbReference>
<dbReference type="RefSeq" id="WP_275594123.1">
    <property type="nucleotide sequence ID" value="NZ_CP102381.1"/>
</dbReference>
<gene>
    <name evidence="1" type="ORF">NR989_07525</name>
</gene>